<dbReference type="EMBL" id="JAVYJV010000024">
    <property type="protein sequence ID" value="KAK4338499.1"/>
    <property type="molecule type" value="Genomic_DNA"/>
</dbReference>
<evidence type="ECO:0000313" key="12">
    <source>
        <dbReference type="EMBL" id="KAK4338499.1"/>
    </source>
</evidence>
<reference evidence="12" key="1">
    <citation type="submission" date="2023-12" db="EMBL/GenBank/DDBJ databases">
        <title>Genome assembly of Anisodus tanguticus.</title>
        <authorList>
            <person name="Wang Y.-J."/>
        </authorList>
    </citation>
    <scope>NUCLEOTIDE SEQUENCE</scope>
    <source>
        <strain evidence="12">KB-2021</strain>
        <tissue evidence="12">Leaf</tissue>
    </source>
</reference>
<evidence type="ECO:0000256" key="3">
    <source>
        <dbReference type="ARBA" id="ARBA00022821"/>
    </source>
</evidence>
<keyword evidence="7" id="KW-0804">Transcription</keyword>
<keyword evidence="13" id="KW-1185">Reference proteome</keyword>
<feature type="domain" description="AP2/ERF" evidence="11">
    <location>
        <begin position="113"/>
        <end position="170"/>
    </location>
</feature>
<keyword evidence="4" id="KW-0805">Transcription regulation</keyword>
<dbReference type="GO" id="GO:0006952">
    <property type="term" value="P:defense response"/>
    <property type="evidence" value="ECO:0007669"/>
    <property type="project" value="UniProtKB-KW"/>
</dbReference>
<protein>
    <recommendedName>
        <fullName evidence="11">AP2/ERF domain-containing protein</fullName>
    </recommendedName>
</protein>
<evidence type="ECO:0000313" key="13">
    <source>
        <dbReference type="Proteomes" id="UP001291623"/>
    </source>
</evidence>
<dbReference type="InterPro" id="IPR001471">
    <property type="entry name" value="AP2/ERF_dom"/>
</dbReference>
<organism evidence="12 13">
    <name type="scientific">Anisodus tanguticus</name>
    <dbReference type="NCBI Taxonomy" id="243964"/>
    <lineage>
        <taxon>Eukaryota</taxon>
        <taxon>Viridiplantae</taxon>
        <taxon>Streptophyta</taxon>
        <taxon>Embryophyta</taxon>
        <taxon>Tracheophyta</taxon>
        <taxon>Spermatophyta</taxon>
        <taxon>Magnoliopsida</taxon>
        <taxon>eudicotyledons</taxon>
        <taxon>Gunneridae</taxon>
        <taxon>Pentapetalae</taxon>
        <taxon>asterids</taxon>
        <taxon>lamiids</taxon>
        <taxon>Solanales</taxon>
        <taxon>Solanaceae</taxon>
        <taxon>Solanoideae</taxon>
        <taxon>Hyoscyameae</taxon>
        <taxon>Anisodus</taxon>
    </lineage>
</organism>
<proteinExistence type="inferred from homology"/>
<evidence type="ECO:0000256" key="9">
    <source>
        <dbReference type="ARBA" id="ARBA00024343"/>
    </source>
</evidence>
<dbReference type="Gene3D" id="3.30.730.10">
    <property type="entry name" value="AP2/ERF domain"/>
    <property type="match status" value="1"/>
</dbReference>
<comment type="subcellular location">
    <subcellularLocation>
        <location evidence="1">Nucleus</location>
    </subcellularLocation>
</comment>
<dbReference type="InterPro" id="IPR051758">
    <property type="entry name" value="ERF/AP2-like"/>
</dbReference>
<dbReference type="InterPro" id="IPR036955">
    <property type="entry name" value="AP2/ERF_dom_sf"/>
</dbReference>
<dbReference type="PROSITE" id="PS51032">
    <property type="entry name" value="AP2_ERF"/>
    <property type="match status" value="1"/>
</dbReference>
<comment type="similarity">
    <text evidence="9">Belongs to the AP2/ERF transcription factor family. ERF subfamily.</text>
</comment>
<name>A0AAE1UVA1_9SOLA</name>
<dbReference type="SMART" id="SM00380">
    <property type="entry name" value="AP2"/>
    <property type="match status" value="1"/>
</dbReference>
<dbReference type="AlphaFoldDB" id="A0AAE1UVA1"/>
<keyword evidence="2" id="KW-0936">Ethylene signaling pathway</keyword>
<gene>
    <name evidence="12" type="ORF">RND71_042986</name>
</gene>
<dbReference type="GO" id="GO:0005634">
    <property type="term" value="C:nucleus"/>
    <property type="evidence" value="ECO:0007669"/>
    <property type="project" value="UniProtKB-SubCell"/>
</dbReference>
<dbReference type="PANTHER" id="PTHR31657">
    <property type="entry name" value="ETHYLENE-RESPONSIVE TRANSCRIPTION FACTOR ERF061"/>
    <property type="match status" value="1"/>
</dbReference>
<dbReference type="Pfam" id="PF00847">
    <property type="entry name" value="AP2"/>
    <property type="match status" value="1"/>
</dbReference>
<evidence type="ECO:0000256" key="8">
    <source>
        <dbReference type="ARBA" id="ARBA00023242"/>
    </source>
</evidence>
<accession>A0AAE1UVA1</accession>
<dbReference type="GO" id="GO:0009873">
    <property type="term" value="P:ethylene-activated signaling pathway"/>
    <property type="evidence" value="ECO:0007669"/>
    <property type="project" value="UniProtKB-KW"/>
</dbReference>
<dbReference type="FunFam" id="3.30.730.10:FF:000001">
    <property type="entry name" value="Ethylene-responsive transcription factor 2"/>
    <property type="match status" value="1"/>
</dbReference>
<comment type="caution">
    <text evidence="12">The sequence shown here is derived from an EMBL/GenBank/DDBJ whole genome shotgun (WGS) entry which is preliminary data.</text>
</comment>
<sequence length="300" mass="33739">MDKIQENNTLSCIFDEGAQIRSSLSQLILTSGTNTLDTIFAHCQEKSQISSPVFEPLGSSVYLRQRDLLKQFCQENIANIPIPTTSTTTPFQNSLYTQSYNTQSYKFPEKKKLYRGVRQRHWGKWVAEIRLPQNRMRVWLGTYDTAEAAAYAYDRAAYKLRGEYARLNFPNLRDPSKLGFGDGEKMNAVKNAVYAKIQAICQKVKREKVKKGAKKKSESESKVKQTVDSLSSTTTGTTSLVGDVISPSVSEDGLWKSENSDCSVFGDCLKGPLMESEFDSCSLARMPSFDPDLIWEVLTN</sequence>
<dbReference type="CDD" id="cd00018">
    <property type="entry name" value="AP2"/>
    <property type="match status" value="1"/>
</dbReference>
<dbReference type="GO" id="GO:0003700">
    <property type="term" value="F:DNA-binding transcription factor activity"/>
    <property type="evidence" value="ECO:0007669"/>
    <property type="project" value="InterPro"/>
</dbReference>
<evidence type="ECO:0000256" key="5">
    <source>
        <dbReference type="ARBA" id="ARBA00023125"/>
    </source>
</evidence>
<keyword evidence="3" id="KW-0611">Plant defense</keyword>
<feature type="compositionally biased region" description="Low complexity" evidence="10">
    <location>
        <begin position="226"/>
        <end position="236"/>
    </location>
</feature>
<dbReference type="SUPFAM" id="SSF54171">
    <property type="entry name" value="DNA-binding domain"/>
    <property type="match status" value="1"/>
</dbReference>
<dbReference type="GO" id="GO:0000976">
    <property type="term" value="F:transcription cis-regulatory region binding"/>
    <property type="evidence" value="ECO:0007669"/>
    <property type="project" value="UniProtKB-ARBA"/>
</dbReference>
<dbReference type="PANTHER" id="PTHR31657:SF20">
    <property type="entry name" value="ETHYLENE-RESPONSIVE TRANSCRIPTION FACTOR ERF061"/>
    <property type="match status" value="1"/>
</dbReference>
<evidence type="ECO:0000256" key="10">
    <source>
        <dbReference type="SAM" id="MobiDB-lite"/>
    </source>
</evidence>
<keyword evidence="6" id="KW-0010">Activator</keyword>
<dbReference type="InterPro" id="IPR016177">
    <property type="entry name" value="DNA-bd_dom_sf"/>
</dbReference>
<feature type="region of interest" description="Disordered" evidence="10">
    <location>
        <begin position="211"/>
        <end position="236"/>
    </location>
</feature>
<evidence type="ECO:0000256" key="1">
    <source>
        <dbReference type="ARBA" id="ARBA00004123"/>
    </source>
</evidence>
<dbReference type="PRINTS" id="PR00367">
    <property type="entry name" value="ETHRSPELEMNT"/>
</dbReference>
<evidence type="ECO:0000256" key="7">
    <source>
        <dbReference type="ARBA" id="ARBA00023163"/>
    </source>
</evidence>
<evidence type="ECO:0000256" key="2">
    <source>
        <dbReference type="ARBA" id="ARBA00022745"/>
    </source>
</evidence>
<feature type="compositionally biased region" description="Basic and acidic residues" evidence="10">
    <location>
        <begin position="215"/>
        <end position="225"/>
    </location>
</feature>
<dbReference type="Proteomes" id="UP001291623">
    <property type="component" value="Unassembled WGS sequence"/>
</dbReference>
<keyword evidence="5" id="KW-0238">DNA-binding</keyword>
<evidence type="ECO:0000256" key="4">
    <source>
        <dbReference type="ARBA" id="ARBA00023015"/>
    </source>
</evidence>
<evidence type="ECO:0000259" key="11">
    <source>
        <dbReference type="PROSITE" id="PS51032"/>
    </source>
</evidence>
<keyword evidence="8" id="KW-0539">Nucleus</keyword>
<evidence type="ECO:0000256" key="6">
    <source>
        <dbReference type="ARBA" id="ARBA00023159"/>
    </source>
</evidence>